<dbReference type="Gene3D" id="2.130.10.10">
    <property type="entry name" value="YVTN repeat-like/Quinoprotein amine dehydrogenase"/>
    <property type="match status" value="3"/>
</dbReference>
<dbReference type="InterPro" id="IPR015943">
    <property type="entry name" value="WD40/YVTN_repeat-like_dom_sf"/>
</dbReference>
<feature type="compositionally biased region" description="Polar residues" evidence="3">
    <location>
        <begin position="729"/>
        <end position="741"/>
    </location>
</feature>
<dbReference type="PANTHER" id="PTHR10241:SF38">
    <property type="entry name" value="TRANSDUCIN FAMILY PROTEIN _ WD-40 REPEAT FAMILY PROTEIN"/>
    <property type="match status" value="1"/>
</dbReference>
<comment type="caution">
    <text evidence="4">The sequence shown here is derived from an EMBL/GenBank/DDBJ whole genome shotgun (WGS) entry which is preliminary data.</text>
</comment>
<feature type="region of interest" description="Disordered" evidence="3">
    <location>
        <begin position="729"/>
        <end position="773"/>
    </location>
</feature>
<dbReference type="GO" id="GO:0045159">
    <property type="term" value="F:myosin II binding"/>
    <property type="evidence" value="ECO:0007669"/>
    <property type="project" value="TreeGrafter"/>
</dbReference>
<comment type="similarity">
    <text evidence="1">Belongs to the WD repeat L(2)GL family.</text>
</comment>
<dbReference type="InterPro" id="IPR036322">
    <property type="entry name" value="WD40_repeat_dom_sf"/>
</dbReference>
<dbReference type="InterPro" id="IPR001680">
    <property type="entry name" value="WD40_rpt"/>
</dbReference>
<evidence type="ECO:0000256" key="1">
    <source>
        <dbReference type="ARBA" id="ARBA00008070"/>
    </source>
</evidence>
<dbReference type="GO" id="GO:0006887">
    <property type="term" value="P:exocytosis"/>
    <property type="evidence" value="ECO:0007669"/>
    <property type="project" value="UniProtKB-KW"/>
</dbReference>
<keyword evidence="2" id="KW-0268">Exocytosis</keyword>
<evidence type="ECO:0000313" key="5">
    <source>
        <dbReference type="Proteomes" id="UP001141552"/>
    </source>
</evidence>
<evidence type="ECO:0000256" key="2">
    <source>
        <dbReference type="ARBA" id="ARBA00022483"/>
    </source>
</evidence>
<organism evidence="4 5">
    <name type="scientific">Turnera subulata</name>
    <dbReference type="NCBI Taxonomy" id="218843"/>
    <lineage>
        <taxon>Eukaryota</taxon>
        <taxon>Viridiplantae</taxon>
        <taxon>Streptophyta</taxon>
        <taxon>Embryophyta</taxon>
        <taxon>Tracheophyta</taxon>
        <taxon>Spermatophyta</taxon>
        <taxon>Magnoliopsida</taxon>
        <taxon>eudicotyledons</taxon>
        <taxon>Gunneridae</taxon>
        <taxon>Pentapetalae</taxon>
        <taxon>rosids</taxon>
        <taxon>fabids</taxon>
        <taxon>Malpighiales</taxon>
        <taxon>Passifloraceae</taxon>
        <taxon>Turnera</taxon>
    </lineage>
</organism>
<dbReference type="PANTHER" id="PTHR10241">
    <property type="entry name" value="LETHAL 2 GIANT LARVAE PROTEIN"/>
    <property type="match status" value="1"/>
</dbReference>
<feature type="compositionally biased region" description="Basic and acidic residues" evidence="3">
    <location>
        <begin position="750"/>
        <end position="761"/>
    </location>
</feature>
<dbReference type="GO" id="GO:0005096">
    <property type="term" value="F:GTPase activator activity"/>
    <property type="evidence" value="ECO:0007669"/>
    <property type="project" value="TreeGrafter"/>
</dbReference>
<dbReference type="SMART" id="SM00320">
    <property type="entry name" value="WD40"/>
    <property type="match status" value="7"/>
</dbReference>
<protein>
    <recommendedName>
        <fullName evidence="6">V-SNARE coiled-coil homology domain-containing protein</fullName>
    </recommendedName>
</protein>
<evidence type="ECO:0000313" key="4">
    <source>
        <dbReference type="EMBL" id="KAJ4841217.1"/>
    </source>
</evidence>
<dbReference type="AlphaFoldDB" id="A0A9Q0JHF2"/>
<reference evidence="4" key="1">
    <citation type="submission" date="2022-02" db="EMBL/GenBank/DDBJ databases">
        <authorList>
            <person name="Henning P.M."/>
            <person name="McCubbin A.G."/>
            <person name="Shore J.S."/>
        </authorList>
    </citation>
    <scope>NUCLEOTIDE SEQUENCE</scope>
    <source>
        <strain evidence="4">F60SS</strain>
        <tissue evidence="4">Leaves</tissue>
    </source>
</reference>
<dbReference type="Proteomes" id="UP001141552">
    <property type="component" value="Unassembled WGS sequence"/>
</dbReference>
<dbReference type="GO" id="GO:0005886">
    <property type="term" value="C:plasma membrane"/>
    <property type="evidence" value="ECO:0007669"/>
    <property type="project" value="TreeGrafter"/>
</dbReference>
<dbReference type="GO" id="GO:0019905">
    <property type="term" value="F:syntaxin binding"/>
    <property type="evidence" value="ECO:0007669"/>
    <property type="project" value="TreeGrafter"/>
</dbReference>
<dbReference type="CDD" id="cd15873">
    <property type="entry name" value="R-SNARE_STXBP5_6"/>
    <property type="match status" value="1"/>
</dbReference>
<dbReference type="SUPFAM" id="SSF50978">
    <property type="entry name" value="WD40 repeat-like"/>
    <property type="match status" value="2"/>
</dbReference>
<sequence>MFAKLFQKQPAAPPQQQSAAPPSSEENVAKGILDPRIAVHYGIPSTASRLAFDPVQSLLAIATLDGRIKVIGASNVEGLLVSPKPLPFKHLEFLQNQGFLVSVTNENEIQVWDLEQRRTASVLKWESNITAFSIICGSSYIYVGDEYGMVSVLKFDTEEAKIMMQPYYVPTYVIAEISGTSVQDLHSVVGLLPQPGSQGNRLLIAYEDGLIVLWDVSEDKIVLVRGNKDLQLKCKVASMSHSNTKLELSDDASDHEQVEKEISSLCWASSDGSVLAVGYVDGDIMLWNLSTLASTTDRQAEKSQNDVVKLQLSSGDRRLPVIVLHWAENRSRKDCRGQLFVYGGDAIGSEELLTILSLDWSSGIEGLKCIGRVDLTLDGSFADMVIVRSAGAKESYGTFVLTNPGQLSYFDDPCLLSSVSQRERRNSVSSIQYPVAVPTIEPYMTVAKLGLVYKDGTFSRALSKTISAARHHAAHAPESINWPLTGGVPCQLFDAEDYQVERLYIAGYRDGSIRLWDATSPAFALIYVLGPEIKDTNFAGMTAPISALGFCSWTLSLAVGNELGMVHLYKLIGSAEETSLNFVTDNGKEVHTISQGDGPKCTAVFSFLSSPICTLQFVNSGARLAVGFHCGKVAMLDLNASSVLFITDSLSDTSSPISSLAVRSFSDIVSLSNSSDDAEAKKMEEFVKCEVFVLTSDALVVIDGNIGSVSPDSSVNAEGNDVISEVVTGNHSSRSTQNMEANSEPAEPVSDVRDAPPKDVPETSGETPDSGQSLETPILLLCCKDVLHLYSLQSLVEGNPIREVKLLKSCCWTTMFKKENKYYGLIVLYQTGDIEIRCLPDLEVVGESSLMSILRWNFKTNMEKTICSSESGHIILVNGCEFAGVCLLAFENDFRIPESFPCLHDQVLAAAAASAVKGGSSSHEKQMQVEAYVSGGFLKGFRTVKAEHDVGVPEVYGNDFAHLESIFSNPPFLKPSTTFDDQKILELNIDDIDVDEPVLVSPLRETSKNDSKDKGTERQRLFEGATTKSEPKARTVEEIKAKYRKEDASTAAAQAKDKLVERGEKLEMQCCALDFERLSLRTAELQSGAEDFASMAQQLAKQMEKRKWWNI</sequence>
<evidence type="ECO:0008006" key="6">
    <source>
        <dbReference type="Google" id="ProtNLM"/>
    </source>
</evidence>
<dbReference type="GO" id="GO:0006893">
    <property type="term" value="P:Golgi to plasma membrane transport"/>
    <property type="evidence" value="ECO:0007669"/>
    <property type="project" value="TreeGrafter"/>
</dbReference>
<feature type="compositionally biased region" description="Low complexity" evidence="3">
    <location>
        <begin position="14"/>
        <end position="24"/>
    </location>
</feature>
<feature type="region of interest" description="Disordered" evidence="3">
    <location>
        <begin position="1"/>
        <end position="27"/>
    </location>
</feature>
<dbReference type="EMBL" id="JAKUCV010002851">
    <property type="protein sequence ID" value="KAJ4841217.1"/>
    <property type="molecule type" value="Genomic_DNA"/>
</dbReference>
<evidence type="ECO:0000256" key="3">
    <source>
        <dbReference type="SAM" id="MobiDB-lite"/>
    </source>
</evidence>
<dbReference type="OrthoDB" id="19944at2759"/>
<dbReference type="Pfam" id="PF00400">
    <property type="entry name" value="WD40"/>
    <property type="match status" value="1"/>
</dbReference>
<dbReference type="Gene3D" id="1.20.5.110">
    <property type="match status" value="1"/>
</dbReference>
<name>A0A9Q0JHF2_9ROSI</name>
<keyword evidence="5" id="KW-1185">Reference proteome</keyword>
<reference evidence="4" key="2">
    <citation type="journal article" date="2023" name="Plants (Basel)">
        <title>Annotation of the Turnera subulata (Passifloraceae) Draft Genome Reveals the S-Locus Evolved after the Divergence of Turneroideae from Passifloroideae in a Stepwise Manner.</title>
        <authorList>
            <person name="Henning P.M."/>
            <person name="Roalson E.H."/>
            <person name="Mir W."/>
            <person name="McCubbin A.G."/>
            <person name="Shore J.S."/>
        </authorList>
    </citation>
    <scope>NUCLEOTIDE SEQUENCE</scope>
    <source>
        <strain evidence="4">F60SS</strain>
    </source>
</reference>
<feature type="compositionally biased region" description="Polar residues" evidence="3">
    <location>
        <begin position="764"/>
        <end position="773"/>
    </location>
</feature>
<dbReference type="GO" id="GO:0005737">
    <property type="term" value="C:cytoplasm"/>
    <property type="evidence" value="ECO:0007669"/>
    <property type="project" value="TreeGrafter"/>
</dbReference>
<gene>
    <name evidence="4" type="ORF">Tsubulata_029998</name>
</gene>
<accession>A0A9Q0JHF2</accession>
<proteinExistence type="inferred from homology"/>